<feature type="signal peptide" evidence="2">
    <location>
        <begin position="1"/>
        <end position="30"/>
    </location>
</feature>
<feature type="domain" description="Solute-binding protein family 3/N-terminal" evidence="3">
    <location>
        <begin position="51"/>
        <end position="285"/>
    </location>
</feature>
<comment type="caution">
    <text evidence="4">The sequence shown here is derived from an EMBL/GenBank/DDBJ whole genome shotgun (WGS) entry which is preliminary data.</text>
</comment>
<dbReference type="RefSeq" id="WP_210512235.1">
    <property type="nucleotide sequence ID" value="NZ_JAFIDN010000007.1"/>
</dbReference>
<dbReference type="Pfam" id="PF00497">
    <property type="entry name" value="SBP_bac_3"/>
    <property type="match status" value="1"/>
</dbReference>
<organism evidence="4 5">
    <name type="scientific">Natronogracilivirga saccharolytica</name>
    <dbReference type="NCBI Taxonomy" id="2812953"/>
    <lineage>
        <taxon>Bacteria</taxon>
        <taxon>Pseudomonadati</taxon>
        <taxon>Balneolota</taxon>
        <taxon>Balneolia</taxon>
        <taxon>Balneolales</taxon>
        <taxon>Cyclonatronaceae</taxon>
        <taxon>Natronogracilivirga</taxon>
    </lineage>
</organism>
<dbReference type="Proteomes" id="UP000673975">
    <property type="component" value="Unassembled WGS sequence"/>
</dbReference>
<proteinExistence type="predicted"/>
<dbReference type="AlphaFoldDB" id="A0A8J7RNJ3"/>
<reference evidence="4" key="1">
    <citation type="submission" date="2021-02" db="EMBL/GenBank/DDBJ databases">
        <title>Natronogracilivirga saccharolytica gen. nov. sp. nov. a new anaerobic, haloalkiliphilic carbohydrate-fermenting bacterium from soda lake and proposing of Cyclonatronumiaceae fam. nov. in the phylum Balneolaeota.</title>
        <authorList>
            <person name="Zhilina T.N."/>
            <person name="Sorokin D.Y."/>
            <person name="Zavarzina D.G."/>
            <person name="Toshchakov S.V."/>
            <person name="Kublanov I.V."/>
        </authorList>
    </citation>
    <scope>NUCLEOTIDE SEQUENCE</scope>
    <source>
        <strain evidence="4">Z-1702</strain>
    </source>
</reference>
<evidence type="ECO:0000256" key="2">
    <source>
        <dbReference type="SAM" id="SignalP"/>
    </source>
</evidence>
<accession>A0A8J7RNJ3</accession>
<dbReference type="Gene3D" id="3.40.190.10">
    <property type="entry name" value="Periplasmic binding protein-like II"/>
    <property type="match status" value="2"/>
</dbReference>
<feature type="chain" id="PRO_5035285167" evidence="2">
    <location>
        <begin position="31"/>
        <end position="296"/>
    </location>
</feature>
<dbReference type="SUPFAM" id="SSF53850">
    <property type="entry name" value="Periplasmic binding protein-like II"/>
    <property type="match status" value="1"/>
</dbReference>
<keyword evidence="5" id="KW-1185">Reference proteome</keyword>
<dbReference type="PANTHER" id="PTHR35936">
    <property type="entry name" value="MEMBRANE-BOUND LYTIC MUREIN TRANSGLYCOSYLASE F"/>
    <property type="match status" value="1"/>
</dbReference>
<protein>
    <submittedName>
        <fullName evidence="4">Transporter substrate-binding domain-containing protein</fullName>
    </submittedName>
</protein>
<name>A0A8J7RNJ3_9BACT</name>
<dbReference type="InterPro" id="IPR001638">
    <property type="entry name" value="Solute-binding_3/MltF_N"/>
</dbReference>
<evidence type="ECO:0000313" key="5">
    <source>
        <dbReference type="Proteomes" id="UP000673975"/>
    </source>
</evidence>
<dbReference type="EMBL" id="JAFIDN010000007">
    <property type="protein sequence ID" value="MBP3193009.1"/>
    <property type="molecule type" value="Genomic_DNA"/>
</dbReference>
<keyword evidence="1 2" id="KW-0732">Signal</keyword>
<sequence length="296" mass="33367">MTFKNRRLLFAVTAILLLIFISILPGTVQASQDKGDPWPEVLEEGSGTIKALYVPADGFAYKDDSGKLTGVTVELLREFVQFVSDTYEAELEIVFEEEENWSRFYQRVVDGQDGLIGFGNVTITEERRSELAFSPSYMTNIASLVTHENAPGLEAPERIGKTFSGRDALAFEGTLHENRLTEIVSKYHPDAEIIMAHSNAEIIEKLSSGDAYFAYIDLYNYWRAREEGAPLQRHDVADESAEEFGYIMPLESTWEPVVKQFFGKNGGITQTEKYREIMKKHLGTELARTLLDAADQ</sequence>
<dbReference type="SMART" id="SM00062">
    <property type="entry name" value="PBPb"/>
    <property type="match status" value="1"/>
</dbReference>
<dbReference type="PANTHER" id="PTHR35936:SF19">
    <property type="entry name" value="AMINO-ACID-BINDING PROTEIN YXEM-RELATED"/>
    <property type="match status" value="1"/>
</dbReference>
<gene>
    <name evidence="4" type="ORF">NATSA_10075</name>
</gene>
<evidence type="ECO:0000313" key="4">
    <source>
        <dbReference type="EMBL" id="MBP3193009.1"/>
    </source>
</evidence>
<evidence type="ECO:0000256" key="1">
    <source>
        <dbReference type="ARBA" id="ARBA00022729"/>
    </source>
</evidence>
<evidence type="ECO:0000259" key="3">
    <source>
        <dbReference type="SMART" id="SM00062"/>
    </source>
</evidence>